<feature type="non-terminal residue" evidence="1">
    <location>
        <position position="152"/>
    </location>
</feature>
<evidence type="ECO:0000313" key="2">
    <source>
        <dbReference type="Proteomes" id="UP000838878"/>
    </source>
</evidence>
<name>A0A8J9V5J4_9NEOP</name>
<organism evidence="1 2">
    <name type="scientific">Brenthis ino</name>
    <name type="common">lesser marbled fritillary</name>
    <dbReference type="NCBI Taxonomy" id="405034"/>
    <lineage>
        <taxon>Eukaryota</taxon>
        <taxon>Metazoa</taxon>
        <taxon>Ecdysozoa</taxon>
        <taxon>Arthropoda</taxon>
        <taxon>Hexapoda</taxon>
        <taxon>Insecta</taxon>
        <taxon>Pterygota</taxon>
        <taxon>Neoptera</taxon>
        <taxon>Endopterygota</taxon>
        <taxon>Lepidoptera</taxon>
        <taxon>Glossata</taxon>
        <taxon>Ditrysia</taxon>
        <taxon>Papilionoidea</taxon>
        <taxon>Nymphalidae</taxon>
        <taxon>Heliconiinae</taxon>
        <taxon>Argynnini</taxon>
        <taxon>Brenthis</taxon>
    </lineage>
</organism>
<keyword evidence="2" id="KW-1185">Reference proteome</keyword>
<evidence type="ECO:0000313" key="1">
    <source>
        <dbReference type="EMBL" id="CAH0715808.1"/>
    </source>
</evidence>
<protein>
    <submittedName>
        <fullName evidence="1">Uncharacterized protein</fullName>
    </submittedName>
</protein>
<reference evidence="1" key="1">
    <citation type="submission" date="2021-12" db="EMBL/GenBank/DDBJ databases">
        <authorList>
            <person name="Martin H S."/>
        </authorList>
    </citation>
    <scope>NUCLEOTIDE SEQUENCE</scope>
</reference>
<dbReference type="Proteomes" id="UP000838878">
    <property type="component" value="Chromosome 10"/>
</dbReference>
<gene>
    <name evidence="1" type="ORF">BINO364_LOCUS2687</name>
</gene>
<proteinExistence type="predicted"/>
<dbReference type="AlphaFoldDB" id="A0A8J9V5J4"/>
<sequence>MSASKQNQECVPPCRCEYKGRSATHSQLRLFPLRPQHAGVSVNNRFLRILNNFLKIYLEVIMLLISVRDDSHLPSDTNLMVQRWLDVHEKYFTGQYKSIQVPLTTHVAHRTNQPSQMNYYYSQPIQYTSRVVQMPRTLQAPHRISPMKPIYD</sequence>
<dbReference type="OrthoDB" id="6928334at2759"/>
<accession>A0A8J9V5J4</accession>
<dbReference type="EMBL" id="OV170230">
    <property type="protein sequence ID" value="CAH0715808.1"/>
    <property type="molecule type" value="Genomic_DNA"/>
</dbReference>